<organism evidence="2 3">
    <name type="scientific">Actinomadura fibrosa</name>
    <dbReference type="NCBI Taxonomy" id="111802"/>
    <lineage>
        <taxon>Bacteria</taxon>
        <taxon>Bacillati</taxon>
        <taxon>Actinomycetota</taxon>
        <taxon>Actinomycetes</taxon>
        <taxon>Streptosporangiales</taxon>
        <taxon>Thermomonosporaceae</taxon>
        <taxon>Actinomadura</taxon>
    </lineage>
</organism>
<proteinExistence type="predicted"/>
<name>A0ABW2Y1I4_9ACTN</name>
<comment type="caution">
    <text evidence="2">The sequence shown here is derived from an EMBL/GenBank/DDBJ whole genome shotgun (WGS) entry which is preliminary data.</text>
</comment>
<evidence type="ECO:0000313" key="3">
    <source>
        <dbReference type="Proteomes" id="UP001597063"/>
    </source>
</evidence>
<dbReference type="RefSeq" id="WP_165502728.1">
    <property type="nucleotide sequence ID" value="NZ_CAACUY010000013.1"/>
</dbReference>
<feature type="region of interest" description="Disordered" evidence="1">
    <location>
        <begin position="31"/>
        <end position="55"/>
    </location>
</feature>
<gene>
    <name evidence="2" type="ORF">ACFQZM_48740</name>
</gene>
<evidence type="ECO:0000313" key="2">
    <source>
        <dbReference type="EMBL" id="MFD0692446.1"/>
    </source>
</evidence>
<evidence type="ECO:0000256" key="1">
    <source>
        <dbReference type="SAM" id="MobiDB-lite"/>
    </source>
</evidence>
<reference evidence="3" key="1">
    <citation type="journal article" date="2019" name="Int. J. Syst. Evol. Microbiol.">
        <title>The Global Catalogue of Microorganisms (GCM) 10K type strain sequencing project: providing services to taxonomists for standard genome sequencing and annotation.</title>
        <authorList>
            <consortium name="The Broad Institute Genomics Platform"/>
            <consortium name="The Broad Institute Genome Sequencing Center for Infectious Disease"/>
            <person name="Wu L."/>
            <person name="Ma J."/>
        </authorList>
    </citation>
    <scope>NUCLEOTIDE SEQUENCE [LARGE SCALE GENOMIC DNA]</scope>
    <source>
        <strain evidence="3">JCM 9371</strain>
    </source>
</reference>
<keyword evidence="3" id="KW-1185">Reference proteome</keyword>
<dbReference type="Proteomes" id="UP001597063">
    <property type="component" value="Unassembled WGS sequence"/>
</dbReference>
<accession>A0ABW2Y1I4</accession>
<protein>
    <submittedName>
        <fullName evidence="2">Uncharacterized protein</fullName>
    </submittedName>
</protein>
<dbReference type="EMBL" id="JBHTGP010000041">
    <property type="protein sequence ID" value="MFD0692446.1"/>
    <property type="molecule type" value="Genomic_DNA"/>
</dbReference>
<sequence length="55" mass="5635">MFAIAFTTTVLQHFLTAAGVTDLVVCGIQTGSAARPPQPSPSRTSTPYATGLLAV</sequence>